<dbReference type="OrthoDB" id="408373at2759"/>
<name>A0A2C5ZGA4_9HYPO</name>
<gene>
    <name evidence="3" type="ORF">CDD80_6303</name>
</gene>
<comment type="caution">
    <text evidence="3">The sequence shown here is derived from an EMBL/GenBank/DDBJ whole genome shotgun (WGS) entry which is preliminary data.</text>
</comment>
<keyword evidence="1" id="KW-0732">Signal</keyword>
<organism evidence="3 4">
    <name type="scientific">Ophiocordyceps camponoti-rufipedis</name>
    <dbReference type="NCBI Taxonomy" id="2004952"/>
    <lineage>
        <taxon>Eukaryota</taxon>
        <taxon>Fungi</taxon>
        <taxon>Dikarya</taxon>
        <taxon>Ascomycota</taxon>
        <taxon>Pezizomycotina</taxon>
        <taxon>Sordariomycetes</taxon>
        <taxon>Hypocreomycetidae</taxon>
        <taxon>Hypocreales</taxon>
        <taxon>Ophiocordycipitaceae</taxon>
        <taxon>Ophiocordyceps</taxon>
    </lineage>
</organism>
<dbReference type="STRING" id="2004952.A0A2C5ZGA4"/>
<sequence>MFPQQFIQLASFCLAATGSLAAVNAECHPAEKALNKTLANYRLPGRNGYSSYLTHDFIPTTCGSRLSAHYTEPTVYGNLTGSAKKPVLILLHGWPQSSYAWRHVTQALSERVPVIAFDTPGYGLSTPCTSGADQLTVGTAILEAVTHIYGKNTSIILAGHDRGARTVQRLAVNIDKFPHVRAMGAFMADILPLYEQFRSFSKPGNAIGYFHWSFLPRGAFALDVINTYGGGNFIKGSLRGGAGANEQGLETFKSGSAWEVYANFFDQVSVTNNSINDYSSAATVEYETQEADQLAGRKVKMPCYVFYSERMQTRSGLSTSGFSMAEIWPNWVAKGVKLTLEGVGRNIGHYLLEEAPKDTIRAINGFMDDLEVDEAT</sequence>
<dbReference type="InterPro" id="IPR029058">
    <property type="entry name" value="AB_hydrolase_fold"/>
</dbReference>
<proteinExistence type="predicted"/>
<dbReference type="Pfam" id="PF12697">
    <property type="entry name" value="Abhydrolase_6"/>
    <property type="match status" value="1"/>
</dbReference>
<evidence type="ECO:0000256" key="1">
    <source>
        <dbReference type="SAM" id="SignalP"/>
    </source>
</evidence>
<dbReference type="Proteomes" id="UP000226431">
    <property type="component" value="Unassembled WGS sequence"/>
</dbReference>
<evidence type="ECO:0000259" key="2">
    <source>
        <dbReference type="Pfam" id="PF12697"/>
    </source>
</evidence>
<protein>
    <recommendedName>
        <fullName evidence="2">AB hydrolase-1 domain-containing protein</fullName>
    </recommendedName>
</protein>
<dbReference type="EMBL" id="NJES01000068">
    <property type="protein sequence ID" value="PHH78752.1"/>
    <property type="molecule type" value="Genomic_DNA"/>
</dbReference>
<dbReference type="InterPro" id="IPR000073">
    <property type="entry name" value="AB_hydrolase_1"/>
</dbReference>
<dbReference type="PANTHER" id="PTHR43329">
    <property type="entry name" value="EPOXIDE HYDROLASE"/>
    <property type="match status" value="1"/>
</dbReference>
<dbReference type="Gene3D" id="3.40.50.1820">
    <property type="entry name" value="alpha/beta hydrolase"/>
    <property type="match status" value="1"/>
</dbReference>
<accession>A0A2C5ZGA4</accession>
<keyword evidence="4" id="KW-1185">Reference proteome</keyword>
<feature type="domain" description="AB hydrolase-1" evidence="2">
    <location>
        <begin position="88"/>
        <end position="221"/>
    </location>
</feature>
<feature type="signal peptide" evidence="1">
    <location>
        <begin position="1"/>
        <end position="21"/>
    </location>
</feature>
<evidence type="ECO:0000313" key="4">
    <source>
        <dbReference type="Proteomes" id="UP000226431"/>
    </source>
</evidence>
<dbReference type="AlphaFoldDB" id="A0A2C5ZGA4"/>
<reference evidence="3 4" key="1">
    <citation type="submission" date="2017-06" db="EMBL/GenBank/DDBJ databases">
        <title>Ant-infecting Ophiocordyceps genomes reveal a high diversity of potential behavioral manipulation genes and a possible major role for enterotoxins.</title>
        <authorList>
            <person name="De Bekker C."/>
            <person name="Evans H.C."/>
            <person name="Brachmann A."/>
            <person name="Hughes D.P."/>
        </authorList>
    </citation>
    <scope>NUCLEOTIDE SEQUENCE [LARGE SCALE GENOMIC DNA]</scope>
    <source>
        <strain evidence="3 4">Map16</strain>
    </source>
</reference>
<feature type="chain" id="PRO_5012203174" description="AB hydrolase-1 domain-containing protein" evidence="1">
    <location>
        <begin position="22"/>
        <end position="376"/>
    </location>
</feature>
<evidence type="ECO:0000313" key="3">
    <source>
        <dbReference type="EMBL" id="PHH78752.1"/>
    </source>
</evidence>
<dbReference type="SUPFAM" id="SSF53474">
    <property type="entry name" value="alpha/beta-Hydrolases"/>
    <property type="match status" value="1"/>
</dbReference>